<reference evidence="2" key="1">
    <citation type="journal article" date="2023" name="Nat. Plants">
        <title>Single-cell RNA sequencing provides a high-resolution roadmap for understanding the multicellular compartmentation of specialized metabolism.</title>
        <authorList>
            <person name="Sun S."/>
            <person name="Shen X."/>
            <person name="Li Y."/>
            <person name="Li Y."/>
            <person name="Wang S."/>
            <person name="Li R."/>
            <person name="Zhang H."/>
            <person name="Shen G."/>
            <person name="Guo B."/>
            <person name="Wei J."/>
            <person name="Xu J."/>
            <person name="St-Pierre B."/>
            <person name="Chen S."/>
            <person name="Sun C."/>
        </authorList>
    </citation>
    <scope>NUCLEOTIDE SEQUENCE [LARGE SCALE GENOMIC DNA]</scope>
</reference>
<keyword evidence="2" id="KW-1185">Reference proteome</keyword>
<organism evidence="1 2">
    <name type="scientific">Catharanthus roseus</name>
    <name type="common">Madagascar periwinkle</name>
    <name type="synonym">Vinca rosea</name>
    <dbReference type="NCBI Taxonomy" id="4058"/>
    <lineage>
        <taxon>Eukaryota</taxon>
        <taxon>Viridiplantae</taxon>
        <taxon>Streptophyta</taxon>
        <taxon>Embryophyta</taxon>
        <taxon>Tracheophyta</taxon>
        <taxon>Spermatophyta</taxon>
        <taxon>Magnoliopsida</taxon>
        <taxon>eudicotyledons</taxon>
        <taxon>Gunneridae</taxon>
        <taxon>Pentapetalae</taxon>
        <taxon>asterids</taxon>
        <taxon>lamiids</taxon>
        <taxon>Gentianales</taxon>
        <taxon>Apocynaceae</taxon>
        <taxon>Rauvolfioideae</taxon>
        <taxon>Vinceae</taxon>
        <taxon>Catharanthinae</taxon>
        <taxon>Catharanthus</taxon>
    </lineage>
</organism>
<protein>
    <submittedName>
        <fullName evidence="1">Uncharacterized protein</fullName>
    </submittedName>
</protein>
<evidence type="ECO:0000313" key="2">
    <source>
        <dbReference type="Proteomes" id="UP001060085"/>
    </source>
</evidence>
<dbReference type="EMBL" id="CM044704">
    <property type="protein sequence ID" value="KAI5669948.1"/>
    <property type="molecule type" value="Genomic_DNA"/>
</dbReference>
<accession>A0ACC0BBE0</accession>
<dbReference type="Proteomes" id="UP001060085">
    <property type="component" value="Linkage Group LG04"/>
</dbReference>
<sequence length="516" mass="58429">MKARKDEAFVGEQTFKSQEIISFLPSVTKCSLKAKESQTLVCDFCSLLRSESYFPFFMLVAFEGGSILRAFFLLLSSPILFFLNINLQMKLMIFITFCGLRFKDVDHVSRAVLPKFYLENLNYLVYKILASAGSKKVFTSLPRVMVEGFLREYLKVDTVKGSELHTIGKYYTGFLSNSGLLVKHRAVREHFGEEIPDIGIGSSSLSTDQLFLSYCKEAFAVNKEDRNVCSTTIMPREKYPKPLIFHDARLAFLPTPLATLTMFIWLTLGIFLAIFRICVAIFLPPKLAIIMLKLSGVILEFNMYKSVIPSEKGLPGVLYVGNHKTLLDPLMLSLALGKPFSAVTFKLNRFAKFLSPIRTAALIRDRNHDAKIIKKLISEGDLVIFPEGTSCKEPYILRFSSLFAELTDEIVPFTVNTNVTMFHGTTTCGYKWLDSICMAMNPRPVYSLELLEKLPKELTMGGGRSSHEVANYVQKKIADALGFESTNLTRKDKLFIIKGNERIVQHERKETLNYKL</sequence>
<proteinExistence type="predicted"/>
<name>A0ACC0BBE0_CATRO</name>
<comment type="caution">
    <text evidence="1">The sequence shown here is derived from an EMBL/GenBank/DDBJ whole genome shotgun (WGS) entry which is preliminary data.</text>
</comment>
<evidence type="ECO:0000313" key="1">
    <source>
        <dbReference type="EMBL" id="KAI5669948.1"/>
    </source>
</evidence>
<gene>
    <name evidence="1" type="ORF">M9H77_19801</name>
</gene>